<dbReference type="EMBL" id="BLTE01000001">
    <property type="protein sequence ID" value="GFK92439.1"/>
    <property type="molecule type" value="Genomic_DNA"/>
</dbReference>
<keyword evidence="3" id="KW-1185">Reference proteome</keyword>
<reference evidence="2 3" key="1">
    <citation type="submission" date="2020-04" db="EMBL/GenBank/DDBJ databases">
        <authorList>
            <consortium name="Desulfovibrio sp. FSS-1 genome sequencing consortium"/>
            <person name="Shimoshige H."/>
            <person name="Kobayashi H."/>
            <person name="Maekawa T."/>
        </authorList>
    </citation>
    <scope>NUCLEOTIDE SEQUENCE [LARGE SCALE GENOMIC DNA]</scope>
    <source>
        <strain evidence="2 3">SIID29052-01</strain>
    </source>
</reference>
<dbReference type="RefSeq" id="WP_173080531.1">
    <property type="nucleotide sequence ID" value="NZ_BLTE01000001.1"/>
</dbReference>
<gene>
    <name evidence="2" type="ORF">NNJEOMEG_00264</name>
</gene>
<sequence length="295" mass="30575">MTISLIATVGDDAARLDAFLDSVAAQTRRPDEVIVLLTGRAAGAESIVRVHPLGAVFASLQALAPESLAALAHGDAVAVADASAVLAADFIARAGALSGRDAAVFPCEPMAETLEEACRASVSPAAGGRFLALGRQAWEIAAARPGFLALDAAHAVSALEDAGLAPHAHSAAAARVRLAPDARALYHEGRRATEADGRALANTKSHLLRLGLYAAGLEMLLMGFWRAVWVLPVLAAYALYMAGPVKAYMAGGRSLCPKAAALMTWMRLSQDAGRIVGYLSGLKSAHELPEEAPKQ</sequence>
<name>A0A6V8LQM6_9BACT</name>
<accession>A0A6V8LQM6</accession>
<evidence type="ECO:0008006" key="4">
    <source>
        <dbReference type="Google" id="ProtNLM"/>
    </source>
</evidence>
<dbReference type="SUPFAM" id="SSF53448">
    <property type="entry name" value="Nucleotide-diphospho-sugar transferases"/>
    <property type="match status" value="1"/>
</dbReference>
<reference evidence="2 3" key="2">
    <citation type="submission" date="2020-05" db="EMBL/GenBank/DDBJ databases">
        <title>Draft genome sequence of Desulfovibrio sp. strainFSS-1.</title>
        <authorList>
            <person name="Shimoshige H."/>
            <person name="Kobayashi H."/>
            <person name="Maekawa T."/>
        </authorList>
    </citation>
    <scope>NUCLEOTIDE SEQUENCE [LARGE SCALE GENOMIC DNA]</scope>
    <source>
        <strain evidence="2 3">SIID29052-01</strain>
    </source>
</reference>
<proteinExistence type="predicted"/>
<keyword evidence="1" id="KW-0472">Membrane</keyword>
<keyword evidence="1" id="KW-1133">Transmembrane helix</keyword>
<evidence type="ECO:0000256" key="1">
    <source>
        <dbReference type="SAM" id="Phobius"/>
    </source>
</evidence>
<keyword evidence="1" id="KW-0812">Transmembrane</keyword>
<evidence type="ECO:0000313" key="2">
    <source>
        <dbReference type="EMBL" id="GFK92439.1"/>
    </source>
</evidence>
<dbReference type="InterPro" id="IPR029044">
    <property type="entry name" value="Nucleotide-diphossugar_trans"/>
</dbReference>
<dbReference type="Proteomes" id="UP000494245">
    <property type="component" value="Unassembled WGS sequence"/>
</dbReference>
<protein>
    <recommendedName>
        <fullName evidence="4">Glycosyltransferase</fullName>
    </recommendedName>
</protein>
<comment type="caution">
    <text evidence="2">The sequence shown here is derived from an EMBL/GenBank/DDBJ whole genome shotgun (WGS) entry which is preliminary data.</text>
</comment>
<organism evidence="2 3">
    <name type="scientific">Fundidesulfovibrio magnetotacticus</name>
    <dbReference type="NCBI Taxonomy" id="2730080"/>
    <lineage>
        <taxon>Bacteria</taxon>
        <taxon>Pseudomonadati</taxon>
        <taxon>Thermodesulfobacteriota</taxon>
        <taxon>Desulfovibrionia</taxon>
        <taxon>Desulfovibrionales</taxon>
        <taxon>Desulfovibrionaceae</taxon>
        <taxon>Fundidesulfovibrio</taxon>
    </lineage>
</organism>
<evidence type="ECO:0000313" key="3">
    <source>
        <dbReference type="Proteomes" id="UP000494245"/>
    </source>
</evidence>
<feature type="transmembrane region" description="Helical" evidence="1">
    <location>
        <begin position="212"/>
        <end position="240"/>
    </location>
</feature>
<dbReference type="AlphaFoldDB" id="A0A6V8LQM6"/>